<dbReference type="SUPFAM" id="SSF56815">
    <property type="entry name" value="Sec1/munc18-like (SM) proteins"/>
    <property type="match status" value="1"/>
</dbReference>
<organism evidence="3 4">
    <name type="scientific">Cyprinus carpio</name>
    <name type="common">Common carp</name>
    <dbReference type="NCBI Taxonomy" id="7962"/>
    <lineage>
        <taxon>Eukaryota</taxon>
        <taxon>Metazoa</taxon>
        <taxon>Chordata</taxon>
        <taxon>Craniata</taxon>
        <taxon>Vertebrata</taxon>
        <taxon>Euteleostomi</taxon>
        <taxon>Actinopterygii</taxon>
        <taxon>Neopterygii</taxon>
        <taxon>Teleostei</taxon>
        <taxon>Ostariophysi</taxon>
        <taxon>Cypriniformes</taxon>
        <taxon>Cyprinidae</taxon>
        <taxon>Cyprininae</taxon>
        <taxon>Cyprinus</taxon>
    </lineage>
</organism>
<dbReference type="Pfam" id="PF00995">
    <property type="entry name" value="Sec1"/>
    <property type="match status" value="1"/>
</dbReference>
<dbReference type="InterPro" id="IPR027482">
    <property type="entry name" value="Sec1-like_dom2"/>
</dbReference>
<dbReference type="Gene3D" id="1.25.40.60">
    <property type="match status" value="1"/>
</dbReference>
<evidence type="ECO:0000256" key="1">
    <source>
        <dbReference type="ARBA" id="ARBA00009884"/>
    </source>
</evidence>
<evidence type="ECO:0000256" key="2">
    <source>
        <dbReference type="ARBA" id="ARBA00022927"/>
    </source>
</evidence>
<sequence length="491" mass="55911">TFKYNKILILDQFTTRLLSSCCKMSNLMSEGITIVEDLHKNREPVPEMKAIYFMRPTAECIDKFIDDFKPKPKYKAAFVFFTDYCPDDLFDKMKKNCAKHIKVCKEINISFLPLEAQVSVSGDAFKSLYSPNSKDRDQTLETIANQIVTLCATLDEYPGVRYKKDSANGNKLAELVDNKLARHYELDDNSKKKGKTPALLLIVDRALDPVSPVLHELTYQAMAYDLIPIKDNTYEYDTLKDGSKKEALLNEEDELWVKLRHMHIAEDLAVGADADGQKVKDPMRTLLPVLLHPHDTTDKIRAVLLYIFSLNGTTAENLNKLIQHVKIEEESGYILNWKHLGVPILSTPSMFSFRKPSRRDRSDQETYNVSRWTPVIKDIMEDAVENKLDVKDWPYQSECPSAWNGSRAVSARQKHKGSSPDDLRSGSRLIVFVLGGVSYSEMRCAYEVTHANKSCEVIIGSTHILTPRGLLEDIYNLGKQPMESFNIEDKP</sequence>
<reference evidence="3" key="2">
    <citation type="submission" date="2025-09" db="UniProtKB">
        <authorList>
            <consortium name="Ensembl"/>
        </authorList>
    </citation>
    <scope>IDENTIFICATION</scope>
</reference>
<proteinExistence type="inferred from homology"/>
<dbReference type="Proteomes" id="UP000694427">
    <property type="component" value="Unplaced"/>
</dbReference>
<gene>
    <name evidence="3" type="primary">LOC109107594</name>
</gene>
<keyword evidence="4" id="KW-1185">Reference proteome</keyword>
<dbReference type="GO" id="GO:0015031">
    <property type="term" value="P:protein transport"/>
    <property type="evidence" value="ECO:0007669"/>
    <property type="project" value="UniProtKB-KW"/>
</dbReference>
<comment type="similarity">
    <text evidence="1">Belongs to the STXBP/unc-18/SEC1 family.</text>
</comment>
<dbReference type="InterPro" id="IPR043154">
    <property type="entry name" value="Sec-1-like_dom1"/>
</dbReference>
<dbReference type="InterPro" id="IPR001619">
    <property type="entry name" value="Sec1-like"/>
</dbReference>
<dbReference type="PANTHER" id="PTHR11679">
    <property type="entry name" value="VESICLE PROTEIN SORTING-ASSOCIATED"/>
    <property type="match status" value="1"/>
</dbReference>
<dbReference type="AlphaFoldDB" id="A0A8C1JAV3"/>
<dbReference type="InterPro" id="IPR036045">
    <property type="entry name" value="Sec1-like_sf"/>
</dbReference>
<protein>
    <submittedName>
        <fullName evidence="3">Syntaxin binding protein 3</fullName>
    </submittedName>
</protein>
<name>A0A8C1JAV3_CYPCA</name>
<dbReference type="Ensembl" id="ENSCCRT00010032576.1">
    <property type="protein sequence ID" value="ENSCCRP00010029735.1"/>
    <property type="gene ID" value="ENSCCRG00010011009.1"/>
</dbReference>
<dbReference type="Gene3D" id="3.40.50.1910">
    <property type="match status" value="2"/>
</dbReference>
<accession>A0A8C1JAV3</accession>
<dbReference type="PIRSF" id="PIRSF005715">
    <property type="entry name" value="VPS45_Sec1"/>
    <property type="match status" value="1"/>
</dbReference>
<evidence type="ECO:0000313" key="3">
    <source>
        <dbReference type="Ensembl" id="ENSCCRP00010029735.1"/>
    </source>
</evidence>
<reference evidence="3" key="1">
    <citation type="submission" date="2025-08" db="UniProtKB">
        <authorList>
            <consortium name="Ensembl"/>
        </authorList>
    </citation>
    <scope>IDENTIFICATION</scope>
</reference>
<evidence type="ECO:0000313" key="4">
    <source>
        <dbReference type="Proteomes" id="UP000694427"/>
    </source>
</evidence>
<dbReference type="GO" id="GO:0016192">
    <property type="term" value="P:vesicle-mediated transport"/>
    <property type="evidence" value="ECO:0007669"/>
    <property type="project" value="InterPro"/>
</dbReference>
<keyword evidence="2" id="KW-0653">Protein transport</keyword>
<keyword evidence="2" id="KW-0813">Transport</keyword>
<dbReference type="Gene3D" id="3.40.50.2060">
    <property type="match status" value="1"/>
</dbReference>